<comment type="similarity">
    <text evidence="1">Belongs to the class IV-like SAM-binding methyltransferase superfamily. RNA methyltransferase TrmH family.</text>
</comment>
<keyword evidence="2" id="KW-0489">Methyltransferase</keyword>
<keyword evidence="7" id="KW-1185">Reference proteome</keyword>
<dbReference type="Gene3D" id="3.40.1280.10">
    <property type="match status" value="1"/>
</dbReference>
<comment type="caution">
    <text evidence="6">The sequence shown here is derived from an EMBL/GenBank/DDBJ whole genome shotgun (WGS) entry which is preliminary data.</text>
</comment>
<dbReference type="Pfam" id="PF22435">
    <property type="entry name" value="MRM3-like_sub_bind"/>
    <property type="match status" value="1"/>
</dbReference>
<dbReference type="SUPFAM" id="SSF75217">
    <property type="entry name" value="alpha/beta knot"/>
    <property type="match status" value="1"/>
</dbReference>
<dbReference type="CDD" id="cd18095">
    <property type="entry name" value="SpoU-like_rRNA-MTase"/>
    <property type="match status" value="1"/>
</dbReference>
<evidence type="ECO:0000259" key="4">
    <source>
        <dbReference type="Pfam" id="PF00588"/>
    </source>
</evidence>
<evidence type="ECO:0000313" key="6">
    <source>
        <dbReference type="EMBL" id="OLU43394.1"/>
    </source>
</evidence>
<evidence type="ECO:0000256" key="1">
    <source>
        <dbReference type="ARBA" id="ARBA00007228"/>
    </source>
</evidence>
<evidence type="ECO:0000259" key="5">
    <source>
        <dbReference type="Pfam" id="PF22435"/>
    </source>
</evidence>
<sequence length="258" mass="28117">MNEEVIASASNQTIKTLARLLLKKYRDESDYFLAEGAHMLQEASQAGLLKAIFVLWEDQEARSSILQVIENHPEIPVINCSKSALGKLSSLKSESRLIGLCQKVQFDAKSASRILMLENVQDPGNVGTLIRSAYSFGADCVVLSEGCADGYNPKVLQATQGALFYIPLISKEIHKAISSCKDHDIPVFAAALHHDSIALSKVEHPEKFALLIGNEGQGLTKETIESADYVIHIEMSAFESLNAAIAGSIILYQFQPGL</sequence>
<gene>
    <name evidence="6" type="ORF">BO222_00110</name>
</gene>
<dbReference type="AlphaFoldDB" id="A0A1U7NJE8"/>
<dbReference type="GO" id="GO:0008173">
    <property type="term" value="F:RNA methyltransferase activity"/>
    <property type="evidence" value="ECO:0007669"/>
    <property type="project" value="InterPro"/>
</dbReference>
<evidence type="ECO:0000313" key="7">
    <source>
        <dbReference type="Proteomes" id="UP000186341"/>
    </source>
</evidence>
<reference evidence="6 7" key="1">
    <citation type="submission" date="2016-11" db="EMBL/GenBank/DDBJ databases">
        <title>Description of two novel members of the family Erysipelotrichaceae: Ileibacterium lipovorans gen. nov., sp. nov. and Dubosiella newyorkensis, gen. nov., sp. nov.</title>
        <authorList>
            <person name="Cox L.M."/>
            <person name="Sohn J."/>
            <person name="Tyrrell K.L."/>
            <person name="Citron D.M."/>
            <person name="Lawson P.A."/>
            <person name="Patel N.B."/>
            <person name="Iizumi T."/>
            <person name="Perez-Perez G.I."/>
            <person name="Goldstein E.J."/>
            <person name="Blaser M.J."/>
        </authorList>
    </citation>
    <scope>NUCLEOTIDE SEQUENCE [LARGE SCALE GENOMIC DNA]</scope>
    <source>
        <strain evidence="6 7">NYU-BL-A3</strain>
    </source>
</reference>
<dbReference type="SUPFAM" id="SSF55315">
    <property type="entry name" value="L30e-like"/>
    <property type="match status" value="1"/>
</dbReference>
<dbReference type="GO" id="GO:0006396">
    <property type="term" value="P:RNA processing"/>
    <property type="evidence" value="ECO:0007669"/>
    <property type="project" value="InterPro"/>
</dbReference>
<dbReference type="GO" id="GO:0003723">
    <property type="term" value="F:RNA binding"/>
    <property type="evidence" value="ECO:0007669"/>
    <property type="project" value="InterPro"/>
</dbReference>
<dbReference type="PANTHER" id="PTHR43191">
    <property type="entry name" value="RRNA METHYLTRANSFERASE 3"/>
    <property type="match status" value="1"/>
</dbReference>
<dbReference type="Pfam" id="PF00588">
    <property type="entry name" value="SpoU_methylase"/>
    <property type="match status" value="1"/>
</dbReference>
<keyword evidence="3" id="KW-0808">Transferase</keyword>
<proteinExistence type="inferred from homology"/>
<dbReference type="InterPro" id="IPR001537">
    <property type="entry name" value="SpoU_MeTrfase"/>
</dbReference>
<dbReference type="PANTHER" id="PTHR43191:SF2">
    <property type="entry name" value="RRNA METHYLTRANSFERASE 3, MITOCHONDRIAL"/>
    <property type="match status" value="1"/>
</dbReference>
<accession>A0A1U7NJE8</accession>
<dbReference type="InterPro" id="IPR029064">
    <property type="entry name" value="Ribosomal_eL30-like_sf"/>
</dbReference>
<protein>
    <submittedName>
        <fullName evidence="6">Uncharacterized protein</fullName>
    </submittedName>
</protein>
<dbReference type="InterPro" id="IPR053888">
    <property type="entry name" value="MRM3-like_sub_bind"/>
</dbReference>
<feature type="domain" description="MRM3-like substrate binding" evidence="5">
    <location>
        <begin position="11"/>
        <end position="93"/>
    </location>
</feature>
<dbReference type="Gene3D" id="3.30.1330.30">
    <property type="match status" value="1"/>
</dbReference>
<organism evidence="6 7">
    <name type="scientific">Ileibacterium valens</name>
    <dbReference type="NCBI Taxonomy" id="1862668"/>
    <lineage>
        <taxon>Bacteria</taxon>
        <taxon>Bacillati</taxon>
        <taxon>Bacillota</taxon>
        <taxon>Erysipelotrichia</taxon>
        <taxon>Erysipelotrichales</taxon>
        <taxon>Erysipelotrichaceae</taxon>
        <taxon>Ileibacterium</taxon>
    </lineage>
</organism>
<dbReference type="GO" id="GO:0032259">
    <property type="term" value="P:methylation"/>
    <property type="evidence" value="ECO:0007669"/>
    <property type="project" value="UniProtKB-KW"/>
</dbReference>
<dbReference type="EMBL" id="MPJW01000007">
    <property type="protein sequence ID" value="OLU43394.1"/>
    <property type="molecule type" value="Genomic_DNA"/>
</dbReference>
<evidence type="ECO:0000256" key="3">
    <source>
        <dbReference type="ARBA" id="ARBA00022679"/>
    </source>
</evidence>
<name>A0A1U7NJE8_9FIRM</name>
<dbReference type="InterPro" id="IPR029028">
    <property type="entry name" value="Alpha/beta_knot_MTases"/>
</dbReference>
<dbReference type="InterPro" id="IPR029026">
    <property type="entry name" value="tRNA_m1G_MTases_N"/>
</dbReference>
<dbReference type="Proteomes" id="UP000186341">
    <property type="component" value="Unassembled WGS sequence"/>
</dbReference>
<dbReference type="InterPro" id="IPR051259">
    <property type="entry name" value="rRNA_Methyltransferase"/>
</dbReference>
<evidence type="ECO:0000256" key="2">
    <source>
        <dbReference type="ARBA" id="ARBA00022603"/>
    </source>
</evidence>
<feature type="domain" description="tRNA/rRNA methyltransferase SpoU type" evidence="4">
    <location>
        <begin position="114"/>
        <end position="252"/>
    </location>
</feature>